<proteinExistence type="inferred from homology"/>
<evidence type="ECO:0000256" key="3">
    <source>
        <dbReference type="ARBA" id="ARBA00012560"/>
    </source>
</evidence>
<evidence type="ECO:0000256" key="2">
    <source>
        <dbReference type="ARBA" id="ARBA00005684"/>
    </source>
</evidence>
<dbReference type="AlphaFoldDB" id="A0A0F9DR39"/>
<keyword evidence="4" id="KW-0328">Glycosyltransferase</keyword>
<dbReference type="EC" id="2.4.1.25" evidence="3"/>
<gene>
    <name evidence="9" type="ORF">LCGC14_2516170</name>
</gene>
<dbReference type="Gene3D" id="3.20.20.80">
    <property type="entry name" value="Glycosidases"/>
    <property type="match status" value="1"/>
</dbReference>
<reference evidence="9" key="1">
    <citation type="journal article" date="2015" name="Nature">
        <title>Complex archaea that bridge the gap between prokaryotes and eukaryotes.</title>
        <authorList>
            <person name="Spang A."/>
            <person name="Saw J.H."/>
            <person name="Jorgensen S.L."/>
            <person name="Zaremba-Niedzwiedzka K."/>
            <person name="Martijn J."/>
            <person name="Lind A.E."/>
            <person name="van Eijk R."/>
            <person name="Schleper C."/>
            <person name="Guy L."/>
            <person name="Ettema T.J."/>
        </authorList>
    </citation>
    <scope>NUCLEOTIDE SEQUENCE</scope>
</reference>
<evidence type="ECO:0000313" key="9">
    <source>
        <dbReference type="EMBL" id="KKL14388.1"/>
    </source>
</evidence>
<comment type="catalytic activity">
    <reaction evidence="1">
        <text>Transfers a segment of a (1-&gt;4)-alpha-D-glucan to a new position in an acceptor, which may be glucose or a (1-&gt;4)-alpha-D-glucan.</text>
        <dbReference type="EC" id="2.4.1.25"/>
    </reaction>
</comment>
<dbReference type="Pfam" id="PF02446">
    <property type="entry name" value="Glyco_hydro_77"/>
    <property type="match status" value="1"/>
</dbReference>
<dbReference type="PANTHER" id="PTHR32438">
    <property type="entry name" value="4-ALPHA-GLUCANOTRANSFERASE DPE1, CHLOROPLASTIC/AMYLOPLASTIC"/>
    <property type="match status" value="1"/>
</dbReference>
<feature type="non-terminal residue" evidence="9">
    <location>
        <position position="1"/>
    </location>
</feature>
<name>A0A0F9DR39_9ZZZZ</name>
<comment type="similarity">
    <text evidence="2">Belongs to the disproportionating enzyme family.</text>
</comment>
<comment type="caution">
    <text evidence="9">The sequence shown here is derived from an EMBL/GenBank/DDBJ whole genome shotgun (WGS) entry which is preliminary data.</text>
</comment>
<protein>
    <recommendedName>
        <fullName evidence="3">4-alpha-glucanotransferase</fullName>
        <ecNumber evidence="3">2.4.1.25</ecNumber>
    </recommendedName>
    <alternativeName>
        <fullName evidence="7">Amylomaltase</fullName>
    </alternativeName>
    <alternativeName>
        <fullName evidence="8">Disproportionating enzyme</fullName>
    </alternativeName>
</protein>
<accession>A0A0F9DR39</accession>
<evidence type="ECO:0000256" key="6">
    <source>
        <dbReference type="ARBA" id="ARBA00023277"/>
    </source>
</evidence>
<evidence type="ECO:0000256" key="1">
    <source>
        <dbReference type="ARBA" id="ARBA00000439"/>
    </source>
</evidence>
<feature type="non-terminal residue" evidence="9">
    <location>
        <position position="492"/>
    </location>
</feature>
<keyword evidence="5" id="KW-0808">Transferase</keyword>
<evidence type="ECO:0000256" key="7">
    <source>
        <dbReference type="ARBA" id="ARBA00031423"/>
    </source>
</evidence>
<dbReference type="PANTHER" id="PTHR32438:SF5">
    <property type="entry name" value="4-ALPHA-GLUCANOTRANSFERASE DPE1, CHLOROPLASTIC_AMYLOPLASTIC"/>
    <property type="match status" value="1"/>
</dbReference>
<dbReference type="InterPro" id="IPR003385">
    <property type="entry name" value="Glyco_hydro_77"/>
</dbReference>
<dbReference type="EMBL" id="LAZR01040479">
    <property type="protein sequence ID" value="KKL14388.1"/>
    <property type="molecule type" value="Genomic_DNA"/>
</dbReference>
<organism evidence="9">
    <name type="scientific">marine sediment metagenome</name>
    <dbReference type="NCBI Taxonomy" id="412755"/>
    <lineage>
        <taxon>unclassified sequences</taxon>
        <taxon>metagenomes</taxon>
        <taxon>ecological metagenomes</taxon>
    </lineage>
</organism>
<dbReference type="GO" id="GO:0004134">
    <property type="term" value="F:4-alpha-glucanotransferase activity"/>
    <property type="evidence" value="ECO:0007669"/>
    <property type="project" value="UniProtKB-EC"/>
</dbReference>
<dbReference type="SUPFAM" id="SSF51445">
    <property type="entry name" value="(Trans)glycosidases"/>
    <property type="match status" value="1"/>
</dbReference>
<evidence type="ECO:0000256" key="8">
    <source>
        <dbReference type="ARBA" id="ARBA00031501"/>
    </source>
</evidence>
<dbReference type="GO" id="GO:0005975">
    <property type="term" value="P:carbohydrate metabolic process"/>
    <property type="evidence" value="ECO:0007669"/>
    <property type="project" value="InterPro"/>
</dbReference>
<evidence type="ECO:0000256" key="4">
    <source>
        <dbReference type="ARBA" id="ARBA00022676"/>
    </source>
</evidence>
<evidence type="ECO:0000256" key="5">
    <source>
        <dbReference type="ARBA" id="ARBA00022679"/>
    </source>
</evidence>
<dbReference type="InterPro" id="IPR017853">
    <property type="entry name" value="GH"/>
</dbReference>
<sequence>RLLLAAMGVKAGSEAEAAQALDRIKAEDAARLLPVWQVVELDRAEKINALAGQDWVVDLEDGTHLAGQGATLPRLPLGIHWLRAGGSDCALLCAPATLPLPPQCWGVTMPLYGLRGAADAGIGTYSDLAVALEGCASAGAAFAGINPIHAGFPTDPMAFSPYSPSSRRWLDVTHIDAGVTGQGGDELVDYTALAPAHRAALKALWAKGAPDGLDDWIAAQGADLHRFALHQALSEELGSYWTDWPEAYRDPASDAVADFARANPDAVRFHAWLQWLAQTQLEQVRDAGAGMALGLYLDLAVGIHPAGADTWADPELYARGVSLGAPPDAFSLDGQAWNLAPLRPDELARRGFEPLAEVLRAQFRFARLLRIDHILGFERAFWVPEGRAAPGAYVQMPKEALLAVARIEATRVGGTVVGEDLGNIPEGLHADLDRSGLLGCRVAMFEQFWDPGPPRFKPAWRYDSLTLTSFATHDLPTWEGWKAGRDLDWRAD</sequence>
<keyword evidence="6" id="KW-0119">Carbohydrate metabolism</keyword>